<name>A0A4S4L6M6_9AGAM</name>
<dbReference type="Gene3D" id="2.60.40.150">
    <property type="entry name" value="C2 domain"/>
    <property type="match status" value="1"/>
</dbReference>
<sequence>MSSDTSRIPVEPGQETAVAPREEHEASDIRLKVTVQRVVGISQVKVLGFIKEREVYAALIVGGQEQETDVVKVDGSGSVQWSRTFDFDTRTPFSLEFRLYDRNMIWKYKFLGGFDVEIKDLPDPLDISRNLTIFDTRGQPRERSIRTTLRLTAEPEYNGRQSWEK</sequence>
<evidence type="ECO:0000313" key="4">
    <source>
        <dbReference type="Proteomes" id="UP000310158"/>
    </source>
</evidence>
<organism evidence="3 4">
    <name type="scientific">Bondarzewia mesenterica</name>
    <dbReference type="NCBI Taxonomy" id="1095465"/>
    <lineage>
        <taxon>Eukaryota</taxon>
        <taxon>Fungi</taxon>
        <taxon>Dikarya</taxon>
        <taxon>Basidiomycota</taxon>
        <taxon>Agaricomycotina</taxon>
        <taxon>Agaricomycetes</taxon>
        <taxon>Russulales</taxon>
        <taxon>Bondarzewiaceae</taxon>
        <taxon>Bondarzewia</taxon>
    </lineage>
</organism>
<proteinExistence type="predicted"/>
<accession>A0A4S4L6M6</accession>
<comment type="caution">
    <text evidence="3">The sequence shown here is derived from an EMBL/GenBank/DDBJ whole genome shotgun (WGS) entry which is preliminary data.</text>
</comment>
<dbReference type="Proteomes" id="UP000310158">
    <property type="component" value="Unassembled WGS sequence"/>
</dbReference>
<gene>
    <name evidence="3" type="ORF">EW146_g9948</name>
</gene>
<reference evidence="3 4" key="1">
    <citation type="submission" date="2019-02" db="EMBL/GenBank/DDBJ databases">
        <title>Genome sequencing of the rare red list fungi Bondarzewia mesenterica.</title>
        <authorList>
            <person name="Buettner E."/>
            <person name="Kellner H."/>
        </authorList>
    </citation>
    <scope>NUCLEOTIDE SEQUENCE [LARGE SCALE GENOMIC DNA]</scope>
    <source>
        <strain evidence="3 4">DSM 108281</strain>
    </source>
</reference>
<dbReference type="AlphaFoldDB" id="A0A4S4L6M6"/>
<feature type="domain" description="C2" evidence="2">
    <location>
        <begin position="12"/>
        <end position="131"/>
    </location>
</feature>
<dbReference type="SUPFAM" id="SSF49562">
    <property type="entry name" value="C2 domain (Calcium/lipid-binding domain, CaLB)"/>
    <property type="match status" value="1"/>
</dbReference>
<protein>
    <recommendedName>
        <fullName evidence="2">C2 domain-containing protein</fullName>
    </recommendedName>
</protein>
<dbReference type="InterPro" id="IPR035892">
    <property type="entry name" value="C2_domain_sf"/>
</dbReference>
<feature type="region of interest" description="Disordered" evidence="1">
    <location>
        <begin position="1"/>
        <end position="23"/>
    </location>
</feature>
<evidence type="ECO:0000313" key="3">
    <source>
        <dbReference type="EMBL" id="THH05260.1"/>
    </source>
</evidence>
<dbReference type="EMBL" id="SGPL01001033">
    <property type="protein sequence ID" value="THH05260.1"/>
    <property type="molecule type" value="Genomic_DNA"/>
</dbReference>
<keyword evidence="4" id="KW-1185">Reference proteome</keyword>
<dbReference type="InterPro" id="IPR000008">
    <property type="entry name" value="C2_dom"/>
</dbReference>
<dbReference type="PROSITE" id="PS50004">
    <property type="entry name" value="C2"/>
    <property type="match status" value="1"/>
</dbReference>
<evidence type="ECO:0000256" key="1">
    <source>
        <dbReference type="SAM" id="MobiDB-lite"/>
    </source>
</evidence>
<evidence type="ECO:0000259" key="2">
    <source>
        <dbReference type="PROSITE" id="PS50004"/>
    </source>
</evidence>